<reference evidence="1" key="2">
    <citation type="submission" date="2017-10" db="EMBL/GenBank/DDBJ databases">
        <title>Ladona fulva Genome sequencing and assembly.</title>
        <authorList>
            <person name="Murali S."/>
            <person name="Richards S."/>
            <person name="Bandaranaike D."/>
            <person name="Bellair M."/>
            <person name="Blankenburg K."/>
            <person name="Chao H."/>
            <person name="Dinh H."/>
            <person name="Doddapaneni H."/>
            <person name="Dugan-Rocha S."/>
            <person name="Elkadiri S."/>
            <person name="Gnanaolivu R."/>
            <person name="Hernandez B."/>
            <person name="Skinner E."/>
            <person name="Javaid M."/>
            <person name="Lee S."/>
            <person name="Li M."/>
            <person name="Ming W."/>
            <person name="Munidasa M."/>
            <person name="Muniz J."/>
            <person name="Nguyen L."/>
            <person name="Hughes D."/>
            <person name="Osuji N."/>
            <person name="Pu L.-L."/>
            <person name="Puazo M."/>
            <person name="Qu C."/>
            <person name="Quiroz J."/>
            <person name="Raj R."/>
            <person name="Weissenberger G."/>
            <person name="Xin Y."/>
            <person name="Zou X."/>
            <person name="Han Y."/>
            <person name="Worley K."/>
            <person name="Muzny D."/>
            <person name="Gibbs R."/>
        </authorList>
    </citation>
    <scope>NUCLEOTIDE SEQUENCE</scope>
    <source>
        <strain evidence="1">Sampled in the wild</strain>
    </source>
</reference>
<gene>
    <name evidence="1" type="ORF">J437_LFUL012560</name>
</gene>
<evidence type="ECO:0000313" key="2">
    <source>
        <dbReference type="Proteomes" id="UP000792457"/>
    </source>
</evidence>
<proteinExistence type="predicted"/>
<dbReference type="EMBL" id="KZ309566">
    <property type="protein sequence ID" value="KAG8239236.1"/>
    <property type="molecule type" value="Genomic_DNA"/>
</dbReference>
<accession>A0A8K0KPM7</accession>
<organism evidence="1 2">
    <name type="scientific">Ladona fulva</name>
    <name type="common">Scarce chaser dragonfly</name>
    <name type="synonym">Libellula fulva</name>
    <dbReference type="NCBI Taxonomy" id="123851"/>
    <lineage>
        <taxon>Eukaryota</taxon>
        <taxon>Metazoa</taxon>
        <taxon>Ecdysozoa</taxon>
        <taxon>Arthropoda</taxon>
        <taxon>Hexapoda</taxon>
        <taxon>Insecta</taxon>
        <taxon>Pterygota</taxon>
        <taxon>Palaeoptera</taxon>
        <taxon>Odonata</taxon>
        <taxon>Epiprocta</taxon>
        <taxon>Anisoptera</taxon>
        <taxon>Libelluloidea</taxon>
        <taxon>Libellulidae</taxon>
        <taxon>Ladona</taxon>
    </lineage>
</organism>
<dbReference type="Proteomes" id="UP000792457">
    <property type="component" value="Unassembled WGS sequence"/>
</dbReference>
<comment type="caution">
    <text evidence="1">The sequence shown here is derived from an EMBL/GenBank/DDBJ whole genome shotgun (WGS) entry which is preliminary data.</text>
</comment>
<sequence length="131" mass="15204">MAAVRASTNMSFGTETNFSSFRKQVRILHTVLHLHPYKVMIGQELSSADVWISEMESSQLCIPLKSQYCQFQPILRHVGEFSATKNEKYGEYLEDFWSQQDAAQSVVRARFCRRCSRVGWSPYSRQFRGLI</sequence>
<reference evidence="1" key="1">
    <citation type="submission" date="2013-04" db="EMBL/GenBank/DDBJ databases">
        <authorList>
            <person name="Qu J."/>
            <person name="Murali S.C."/>
            <person name="Bandaranaike D."/>
            <person name="Bellair M."/>
            <person name="Blankenburg K."/>
            <person name="Chao H."/>
            <person name="Dinh H."/>
            <person name="Doddapaneni H."/>
            <person name="Downs B."/>
            <person name="Dugan-Rocha S."/>
            <person name="Elkadiri S."/>
            <person name="Gnanaolivu R.D."/>
            <person name="Hernandez B."/>
            <person name="Javaid M."/>
            <person name="Jayaseelan J.C."/>
            <person name="Lee S."/>
            <person name="Li M."/>
            <person name="Ming W."/>
            <person name="Munidasa M."/>
            <person name="Muniz J."/>
            <person name="Nguyen L."/>
            <person name="Ongeri F."/>
            <person name="Osuji N."/>
            <person name="Pu L.-L."/>
            <person name="Puazo M."/>
            <person name="Qu C."/>
            <person name="Quiroz J."/>
            <person name="Raj R."/>
            <person name="Weissenberger G."/>
            <person name="Xin Y."/>
            <person name="Zou X."/>
            <person name="Han Y."/>
            <person name="Richards S."/>
            <person name="Worley K."/>
            <person name="Muzny D."/>
            <person name="Gibbs R."/>
        </authorList>
    </citation>
    <scope>NUCLEOTIDE SEQUENCE</scope>
    <source>
        <strain evidence="1">Sampled in the wild</strain>
    </source>
</reference>
<keyword evidence="2" id="KW-1185">Reference proteome</keyword>
<protein>
    <submittedName>
        <fullName evidence="1">Uncharacterized protein</fullName>
    </submittedName>
</protein>
<evidence type="ECO:0000313" key="1">
    <source>
        <dbReference type="EMBL" id="KAG8239236.1"/>
    </source>
</evidence>
<dbReference type="AlphaFoldDB" id="A0A8K0KPM7"/>
<name>A0A8K0KPM7_LADFU</name>